<evidence type="ECO:0000256" key="1">
    <source>
        <dbReference type="SAM" id="Phobius"/>
    </source>
</evidence>
<dbReference type="RefSeq" id="WP_379878243.1">
    <property type="nucleotide sequence ID" value="NZ_JBHUIP010000014.1"/>
</dbReference>
<evidence type="ECO:0000313" key="3">
    <source>
        <dbReference type="Proteomes" id="UP001597295"/>
    </source>
</evidence>
<feature type="transmembrane region" description="Helical" evidence="1">
    <location>
        <begin position="110"/>
        <end position="130"/>
    </location>
</feature>
<keyword evidence="1" id="KW-0472">Membrane</keyword>
<keyword evidence="1" id="KW-0812">Transmembrane</keyword>
<feature type="transmembrane region" description="Helical" evidence="1">
    <location>
        <begin position="81"/>
        <end position="103"/>
    </location>
</feature>
<feature type="transmembrane region" description="Helical" evidence="1">
    <location>
        <begin position="166"/>
        <end position="193"/>
    </location>
</feature>
<keyword evidence="3" id="KW-1185">Reference proteome</keyword>
<dbReference type="Proteomes" id="UP001597295">
    <property type="component" value="Unassembled WGS sequence"/>
</dbReference>
<feature type="transmembrane region" description="Helical" evidence="1">
    <location>
        <begin position="205"/>
        <end position="227"/>
    </location>
</feature>
<accession>A0ABW5DZ71</accession>
<feature type="transmembrane region" description="Helical" evidence="1">
    <location>
        <begin position="265"/>
        <end position="285"/>
    </location>
</feature>
<feature type="transmembrane region" description="Helical" evidence="1">
    <location>
        <begin position="297"/>
        <end position="316"/>
    </location>
</feature>
<evidence type="ECO:0000313" key="2">
    <source>
        <dbReference type="EMBL" id="MFD2265079.1"/>
    </source>
</evidence>
<feature type="transmembrane region" description="Helical" evidence="1">
    <location>
        <begin position="12"/>
        <end position="34"/>
    </location>
</feature>
<gene>
    <name evidence="2" type="ORF">ACFSM5_19400</name>
</gene>
<feature type="transmembrane region" description="Helical" evidence="1">
    <location>
        <begin position="348"/>
        <end position="368"/>
    </location>
</feature>
<protein>
    <recommendedName>
        <fullName evidence="4">Glycosyltransferase RgtA/B/C/D-like domain-containing protein</fullName>
    </recommendedName>
</protein>
<proteinExistence type="predicted"/>
<comment type="caution">
    <text evidence="2">The sequence shown here is derived from an EMBL/GenBank/DDBJ whole genome shotgun (WGS) entry which is preliminary data.</text>
</comment>
<sequence length="382" mass="41598">MVEVLGHTPKKPLGRTAAAVGVVLAIVFAALAFISIRSGFTIPTVERLWSVPVEALASSGGQWLTIILVLVFRQIPGVQPWFLVLVTVGIAALMAAYFCAWIIRRGWKRWEAVVLTLSFAAHPFLLYLAVSGQPRLLSLGIFAALVFWCSRLEAIGDVQSQMTAGLVLGLLMVSDPNGIYVLMAVLTVLPIFYRQIVDGKSAIAGYLLVGLPPLIALSAVMILQLLLSTRAPRYALAAWSGPLHGIPADFAGYDWLILFGGRPGLALGAIVALILVVCPLLILMLVRLFRERRRPGLVALALFVPLAAGSVGSWFWHVAASWIYPSYVIAGVAIWLMTSTLDIQWRRWVLVLGVIGTVAAWVTPPVWFEQDKASWRASLTVR</sequence>
<organism evidence="2 3">
    <name type="scientific">Lacibacterium aquatile</name>
    <dbReference type="NCBI Taxonomy" id="1168082"/>
    <lineage>
        <taxon>Bacteria</taxon>
        <taxon>Pseudomonadati</taxon>
        <taxon>Pseudomonadota</taxon>
        <taxon>Alphaproteobacteria</taxon>
        <taxon>Rhodospirillales</taxon>
        <taxon>Rhodospirillaceae</taxon>
    </lineage>
</organism>
<reference evidence="3" key="1">
    <citation type="journal article" date="2019" name="Int. J. Syst. Evol. Microbiol.">
        <title>The Global Catalogue of Microorganisms (GCM) 10K type strain sequencing project: providing services to taxonomists for standard genome sequencing and annotation.</title>
        <authorList>
            <consortium name="The Broad Institute Genomics Platform"/>
            <consortium name="The Broad Institute Genome Sequencing Center for Infectious Disease"/>
            <person name="Wu L."/>
            <person name="Ma J."/>
        </authorList>
    </citation>
    <scope>NUCLEOTIDE SEQUENCE [LARGE SCALE GENOMIC DNA]</scope>
    <source>
        <strain evidence="3">CGMCC 1.19062</strain>
    </source>
</reference>
<feature type="transmembrane region" description="Helical" evidence="1">
    <location>
        <begin position="322"/>
        <end position="341"/>
    </location>
</feature>
<name>A0ABW5DZ71_9PROT</name>
<evidence type="ECO:0008006" key="4">
    <source>
        <dbReference type="Google" id="ProtNLM"/>
    </source>
</evidence>
<keyword evidence="1" id="KW-1133">Transmembrane helix</keyword>
<feature type="transmembrane region" description="Helical" evidence="1">
    <location>
        <begin position="55"/>
        <end position="75"/>
    </location>
</feature>
<dbReference type="EMBL" id="JBHUIP010000014">
    <property type="protein sequence ID" value="MFD2265079.1"/>
    <property type="molecule type" value="Genomic_DNA"/>
</dbReference>